<evidence type="ECO:0000256" key="1">
    <source>
        <dbReference type="ARBA" id="ARBA00022801"/>
    </source>
</evidence>
<accession>A0A9X4QUF7</accession>
<reference evidence="3" key="1">
    <citation type="submission" date="2022-10" db="EMBL/GenBank/DDBJ databases">
        <title>Comparative genomic analysis of Cohnella hashimotonis sp. nov., isolated from the International Space Station.</title>
        <authorList>
            <person name="Simpson A."/>
            <person name="Venkateswaran K."/>
        </authorList>
    </citation>
    <scope>NUCLEOTIDE SEQUENCE</scope>
    <source>
        <strain evidence="3">DSM 28161</strain>
    </source>
</reference>
<keyword evidence="1" id="KW-0378">Hydrolase</keyword>
<dbReference type="Gene3D" id="2.160.20.10">
    <property type="entry name" value="Single-stranded right-handed beta-helix, Pectin lyase-like"/>
    <property type="match status" value="1"/>
</dbReference>
<dbReference type="SUPFAM" id="SSF51126">
    <property type="entry name" value="Pectin lyase-like"/>
    <property type="match status" value="1"/>
</dbReference>
<organism evidence="3 4">
    <name type="scientific">Cohnella rhizosphaerae</name>
    <dbReference type="NCBI Taxonomy" id="1457232"/>
    <lineage>
        <taxon>Bacteria</taxon>
        <taxon>Bacillati</taxon>
        <taxon>Bacillota</taxon>
        <taxon>Bacilli</taxon>
        <taxon>Bacillales</taxon>
        <taxon>Paenibacillaceae</taxon>
        <taxon>Cohnella</taxon>
    </lineage>
</organism>
<sequence length="529" mass="57108">MQYNDFHDGNYLAKDTGMLYTAHDDLGNSEIHHNYWHDNVLRSDGSGEWTGGIYLDESSANALIYDNATWNLDWLGIIVNHLSNFVGVYNNTTYGKSGIRISEPSYGIDAYGDRIQNNIAVDELGTGASAVGATFDHNLTSGNPLYVNPSAADFRLQSGSPAIDAGTPIRGITTGYGGSAPDIGAYEYGATAWKAGHDFANPPNPTYQLTDTDHKNLVVNGSLDLNRMHQPGMDSLYGWTLTNAQTAQPAFDYQGTQTSSRYKNETGVSLGTAADGIEQTVAGLTPNTTYEVRGYLRAASSGQTVRLGVKNYGGADSYQEHGGTGWTAKTFTFTTGATNTSATLYAYKPTTGGYAFVDDIMMSAVGGTGAGADLALNKSVTASSTYMTGYEPQKAVDGNSATRWSSAFADPSWIYVDLGAPQTVSRVRLNWELAYATAYRIETATTVGSWSTVYSTTTGDGGARRYRVCADNRQVRADVRHGESRLLRLFAVGFRRIRMSRISQSLKPPSGLRDFFLAVKCKYSYLGAS</sequence>
<dbReference type="InterPro" id="IPR003305">
    <property type="entry name" value="CenC_carb-bd"/>
</dbReference>
<dbReference type="AlphaFoldDB" id="A0A9X4QUF7"/>
<dbReference type="Proteomes" id="UP001153404">
    <property type="component" value="Unassembled WGS sequence"/>
</dbReference>
<protein>
    <submittedName>
        <fullName evidence="3">Discoidin domain-containing protein</fullName>
    </submittedName>
</protein>
<evidence type="ECO:0000259" key="2">
    <source>
        <dbReference type="PROSITE" id="PS50022"/>
    </source>
</evidence>
<feature type="domain" description="F5/8 type C" evidence="2">
    <location>
        <begin position="363"/>
        <end position="453"/>
    </location>
</feature>
<dbReference type="Gene3D" id="2.60.120.260">
    <property type="entry name" value="Galactose-binding domain-like"/>
    <property type="match status" value="2"/>
</dbReference>
<dbReference type="Pfam" id="PF02018">
    <property type="entry name" value="CBM_4_9"/>
    <property type="match status" value="1"/>
</dbReference>
<dbReference type="GO" id="GO:0016798">
    <property type="term" value="F:hydrolase activity, acting on glycosyl bonds"/>
    <property type="evidence" value="ECO:0007669"/>
    <property type="project" value="InterPro"/>
</dbReference>
<dbReference type="NCBIfam" id="NF041518">
    <property type="entry name" value="choice_anch_Q"/>
    <property type="match status" value="1"/>
</dbReference>
<dbReference type="InterPro" id="IPR008979">
    <property type="entry name" value="Galactose-bd-like_sf"/>
</dbReference>
<dbReference type="Pfam" id="PF22633">
    <property type="entry name" value="F5_F8_type_C_2"/>
    <property type="match status" value="1"/>
</dbReference>
<keyword evidence="4" id="KW-1185">Reference proteome</keyword>
<dbReference type="PROSITE" id="PS50022">
    <property type="entry name" value="FA58C_3"/>
    <property type="match status" value="1"/>
</dbReference>
<evidence type="ECO:0000313" key="4">
    <source>
        <dbReference type="Proteomes" id="UP001153404"/>
    </source>
</evidence>
<dbReference type="InterPro" id="IPR059226">
    <property type="entry name" value="Choice_anch_Q_dom"/>
</dbReference>
<name>A0A9X4QUF7_9BACL</name>
<evidence type="ECO:0000313" key="3">
    <source>
        <dbReference type="EMBL" id="MDG0810432.1"/>
    </source>
</evidence>
<proteinExistence type="predicted"/>
<dbReference type="InterPro" id="IPR000421">
    <property type="entry name" value="FA58C"/>
</dbReference>
<dbReference type="InterPro" id="IPR011050">
    <property type="entry name" value="Pectin_lyase_fold/virulence"/>
</dbReference>
<comment type="caution">
    <text evidence="3">The sequence shown here is derived from an EMBL/GenBank/DDBJ whole genome shotgun (WGS) entry which is preliminary data.</text>
</comment>
<gene>
    <name evidence="3" type="ORF">OMP40_14515</name>
</gene>
<dbReference type="InterPro" id="IPR012334">
    <property type="entry name" value="Pectin_lyas_fold"/>
</dbReference>
<dbReference type="SUPFAM" id="SSF49785">
    <property type="entry name" value="Galactose-binding domain-like"/>
    <property type="match status" value="1"/>
</dbReference>
<dbReference type="EMBL" id="JAPDIA010000003">
    <property type="protein sequence ID" value="MDG0810432.1"/>
    <property type="molecule type" value="Genomic_DNA"/>
</dbReference>